<proteinExistence type="predicted"/>
<gene>
    <name evidence="3" type="ORF">M569_07490</name>
</gene>
<dbReference type="InterPro" id="IPR009688">
    <property type="entry name" value="FAM210A/B-like_dom"/>
</dbReference>
<dbReference type="AlphaFoldDB" id="S8E4N4"/>
<feature type="region of interest" description="Disordered" evidence="1">
    <location>
        <begin position="52"/>
        <end position="77"/>
    </location>
</feature>
<reference evidence="3 4" key="1">
    <citation type="journal article" date="2013" name="BMC Genomics">
        <title>The miniature genome of a carnivorous plant Genlisea aurea contains a low number of genes and short non-coding sequences.</title>
        <authorList>
            <person name="Leushkin E.V."/>
            <person name="Sutormin R.A."/>
            <person name="Nabieva E.R."/>
            <person name="Penin A.A."/>
            <person name="Kondrashov A.S."/>
            <person name="Logacheva M.D."/>
        </authorList>
    </citation>
    <scope>NUCLEOTIDE SEQUENCE [LARGE SCALE GENOMIC DNA]</scope>
</reference>
<evidence type="ECO:0000256" key="1">
    <source>
        <dbReference type="SAM" id="MobiDB-lite"/>
    </source>
</evidence>
<dbReference type="PANTHER" id="PTHR21377:SF0">
    <property type="entry name" value="PROTEIN FAM210B, MITOCHONDRIAL"/>
    <property type="match status" value="1"/>
</dbReference>
<evidence type="ECO:0000313" key="4">
    <source>
        <dbReference type="Proteomes" id="UP000015453"/>
    </source>
</evidence>
<dbReference type="Pfam" id="PF06916">
    <property type="entry name" value="FAM210A-B_dom"/>
    <property type="match status" value="1"/>
</dbReference>
<feature type="domain" description="DUF1279" evidence="2">
    <location>
        <begin position="4"/>
        <end position="112"/>
    </location>
</feature>
<accession>S8E4N4</accession>
<protein>
    <recommendedName>
        <fullName evidence="2">DUF1279 domain-containing protein</fullName>
    </recommendedName>
</protein>
<feature type="compositionally biased region" description="Basic and acidic residues" evidence="1">
    <location>
        <begin position="56"/>
        <end position="77"/>
    </location>
</feature>
<dbReference type="OrthoDB" id="426386at2759"/>
<organism evidence="3 4">
    <name type="scientific">Genlisea aurea</name>
    <dbReference type="NCBI Taxonomy" id="192259"/>
    <lineage>
        <taxon>Eukaryota</taxon>
        <taxon>Viridiplantae</taxon>
        <taxon>Streptophyta</taxon>
        <taxon>Embryophyta</taxon>
        <taxon>Tracheophyta</taxon>
        <taxon>Spermatophyta</taxon>
        <taxon>Magnoliopsida</taxon>
        <taxon>eudicotyledons</taxon>
        <taxon>Gunneridae</taxon>
        <taxon>Pentapetalae</taxon>
        <taxon>asterids</taxon>
        <taxon>lamiids</taxon>
        <taxon>Lamiales</taxon>
        <taxon>Lentibulariaceae</taxon>
        <taxon>Genlisea</taxon>
    </lineage>
</organism>
<keyword evidence="4" id="KW-1185">Reference proteome</keyword>
<dbReference type="Proteomes" id="UP000015453">
    <property type="component" value="Unassembled WGS sequence"/>
</dbReference>
<dbReference type="EMBL" id="AUSU01003195">
    <property type="protein sequence ID" value="EPS67287.1"/>
    <property type="molecule type" value="Genomic_DNA"/>
</dbReference>
<dbReference type="InterPro" id="IPR045866">
    <property type="entry name" value="FAM210A/B-like"/>
</dbReference>
<comment type="caution">
    <text evidence="3">The sequence shown here is derived from an EMBL/GenBank/DDBJ whole genome shotgun (WGS) entry which is preliminary data.</text>
</comment>
<feature type="non-terminal residue" evidence="3">
    <location>
        <position position="1"/>
    </location>
</feature>
<dbReference type="PANTHER" id="PTHR21377">
    <property type="entry name" value="PROTEIN FAM210B, MITOCHONDRIAL"/>
    <property type="match status" value="1"/>
</dbReference>
<evidence type="ECO:0000259" key="2">
    <source>
        <dbReference type="Pfam" id="PF06916"/>
    </source>
</evidence>
<feature type="non-terminal residue" evidence="3">
    <location>
        <position position="125"/>
    </location>
</feature>
<name>S8E4N4_9LAMI</name>
<dbReference type="GO" id="GO:0005739">
    <property type="term" value="C:mitochondrion"/>
    <property type="evidence" value="ECO:0007669"/>
    <property type="project" value="TreeGrafter"/>
</dbReference>
<evidence type="ECO:0000313" key="3">
    <source>
        <dbReference type="EMBL" id="EPS67287.1"/>
    </source>
</evidence>
<sequence length="125" mass="13320">IGARFKELLRKYGKVGIGVHCSISMASVSGLYVAIRSNVDVESMLEKVGLPNLSKNKKEGQGSDPPREKPGTADRNKTAELVASSGGALALAILINKALFPVRVPITLAVTPPVARFLARRNIIK</sequence>